<dbReference type="InterPro" id="IPR014914">
    <property type="entry name" value="RES_dom"/>
</dbReference>
<dbReference type="EMBL" id="CP025096">
    <property type="protein sequence ID" value="AUD05986.1"/>
    <property type="molecule type" value="Genomic_DNA"/>
</dbReference>
<evidence type="ECO:0000259" key="1">
    <source>
        <dbReference type="SMART" id="SM00953"/>
    </source>
</evidence>
<evidence type="ECO:0000313" key="3">
    <source>
        <dbReference type="Proteomes" id="UP000232883"/>
    </source>
</evidence>
<dbReference type="AlphaFoldDB" id="A0A2K8Z7X0"/>
<keyword evidence="3" id="KW-1185">Reference proteome</keyword>
<gene>
    <name evidence="2" type="ORF">CWM47_31560</name>
</gene>
<dbReference type="Pfam" id="PF08808">
    <property type="entry name" value="RES"/>
    <property type="match status" value="1"/>
</dbReference>
<organism evidence="2 3">
    <name type="scientific">Spirosoma pollinicola</name>
    <dbReference type="NCBI Taxonomy" id="2057025"/>
    <lineage>
        <taxon>Bacteria</taxon>
        <taxon>Pseudomonadati</taxon>
        <taxon>Bacteroidota</taxon>
        <taxon>Cytophagia</taxon>
        <taxon>Cytophagales</taxon>
        <taxon>Cytophagaceae</taxon>
        <taxon>Spirosoma</taxon>
    </lineage>
</organism>
<feature type="domain" description="RES" evidence="1">
    <location>
        <begin position="14"/>
        <end position="142"/>
    </location>
</feature>
<dbReference type="RefSeq" id="WP_100992537.1">
    <property type="nucleotide sequence ID" value="NZ_CP025096.1"/>
</dbReference>
<protein>
    <recommendedName>
        <fullName evidence="1">RES domain-containing protein</fullName>
    </recommendedName>
</protein>
<dbReference type="SMART" id="SM00953">
    <property type="entry name" value="RES"/>
    <property type="match status" value="1"/>
</dbReference>
<dbReference type="KEGG" id="spir:CWM47_31560"/>
<sequence length="166" mass="18567">MPRVYRLIKKRFLDTSLAGGSAKRGERWNPIGIDVLYTSSSPELALVEVLANLMPIRLDELPTYFLITIHLPDEQALKAYRVDQLPPDWNTPVRTTQLQTFLGEWLAGTQELAVALPSAVVPFSTNVILHRSHVAFEQVSVESIQPFTVDGRLVLPTNYGPLSEKS</sequence>
<reference evidence="2 3" key="1">
    <citation type="submission" date="2017-11" db="EMBL/GenBank/DDBJ databases">
        <title>Taxonomic description and genome sequences of Spirosoma HA7 sp. nov., isolated from pollen microhabitat of Corylus avellana.</title>
        <authorList>
            <person name="Ambika Manirajan B."/>
            <person name="Suarez C."/>
            <person name="Ratering S."/>
            <person name="Geissler-Plaum R."/>
            <person name="Cardinale M."/>
            <person name="Sylvia S."/>
        </authorList>
    </citation>
    <scope>NUCLEOTIDE SEQUENCE [LARGE SCALE GENOMIC DNA]</scope>
    <source>
        <strain evidence="2 3">HA7</strain>
    </source>
</reference>
<dbReference type="Proteomes" id="UP000232883">
    <property type="component" value="Chromosome"/>
</dbReference>
<evidence type="ECO:0000313" key="2">
    <source>
        <dbReference type="EMBL" id="AUD05986.1"/>
    </source>
</evidence>
<proteinExistence type="predicted"/>
<accession>A0A2K8Z7X0</accession>
<dbReference type="OrthoDB" id="9789501at2"/>
<name>A0A2K8Z7X0_9BACT</name>